<feature type="transmembrane region" description="Helical" evidence="1">
    <location>
        <begin position="12"/>
        <end position="34"/>
    </location>
</feature>
<dbReference type="AlphaFoldDB" id="A0A0E0UT42"/>
<evidence type="ECO:0000313" key="2">
    <source>
        <dbReference type="EMBL" id="AEH91135.1"/>
    </source>
</evidence>
<protein>
    <submittedName>
        <fullName evidence="2">Uncharacterized protein</fullName>
    </submittedName>
</protein>
<sequence length="186" mass="21564">MISGFFETLLQIIGLFAAFFLIILLLLAAIRHYFSKDEKPLERIQRYQLWYTRYQFDGEITAFLVVISATLLVCFAVVQIVAIPFQFTLLMFWSSWAFHLVAYWKKMRTPQKLNKEIKQLIGLVAITALYFAGYFALKSMYLLLVHVSEASWVIQFGVRSYLAICSLLVAGGALVLWQRIYARLLK</sequence>
<evidence type="ECO:0000256" key="1">
    <source>
        <dbReference type="SAM" id="Phobius"/>
    </source>
</evidence>
<feature type="transmembrane region" description="Helical" evidence="1">
    <location>
        <begin position="60"/>
        <end position="81"/>
    </location>
</feature>
<dbReference type="KEGG" id="lmq:LMM7_0129"/>
<keyword evidence="1" id="KW-0472">Membrane</keyword>
<keyword evidence="1" id="KW-1133">Transmembrane helix</keyword>
<feature type="transmembrane region" description="Helical" evidence="1">
    <location>
        <begin position="117"/>
        <end position="136"/>
    </location>
</feature>
<keyword evidence="1" id="KW-0812">Transmembrane</keyword>
<dbReference type="EMBL" id="CP002816">
    <property type="protein sequence ID" value="AEH91135.1"/>
    <property type="molecule type" value="Genomic_DNA"/>
</dbReference>
<dbReference type="RefSeq" id="WP_012582145.1">
    <property type="nucleotide sequence ID" value="NC_017537.1"/>
</dbReference>
<accession>A0A0E0UT42</accession>
<gene>
    <name evidence="2" type="ordered locus">LMM7_0129</name>
</gene>
<feature type="transmembrane region" description="Helical" evidence="1">
    <location>
        <begin position="156"/>
        <end position="177"/>
    </location>
</feature>
<dbReference type="Proteomes" id="UP000000486">
    <property type="component" value="Chromosome"/>
</dbReference>
<organism evidence="2 3">
    <name type="scientific">Listeria monocytogenes serotype 4a (strain M7)</name>
    <dbReference type="NCBI Taxonomy" id="1030009"/>
    <lineage>
        <taxon>Bacteria</taxon>
        <taxon>Bacillati</taxon>
        <taxon>Bacillota</taxon>
        <taxon>Bacilli</taxon>
        <taxon>Bacillales</taxon>
        <taxon>Listeriaceae</taxon>
        <taxon>Listeria</taxon>
    </lineage>
</organism>
<reference evidence="2 3" key="1">
    <citation type="journal article" date="2011" name="J. Bacteriol.">
        <title>Genome sequence of the nonpathogenic Listeria monocytogenes serovar 4a strain M7.</title>
        <authorList>
            <person name="Chen J."/>
            <person name="Xia Y."/>
            <person name="Cheng C."/>
            <person name="Fang C."/>
            <person name="Shan Y."/>
            <person name="Jin G."/>
            <person name="Fang W."/>
        </authorList>
    </citation>
    <scope>NUCLEOTIDE SEQUENCE [LARGE SCALE GENOMIC DNA]</scope>
    <source>
        <strain evidence="2 3">M7</strain>
    </source>
</reference>
<evidence type="ECO:0000313" key="3">
    <source>
        <dbReference type="Proteomes" id="UP000000486"/>
    </source>
</evidence>
<feature type="transmembrane region" description="Helical" evidence="1">
    <location>
        <begin position="87"/>
        <end position="105"/>
    </location>
</feature>
<name>A0A0E0UT42_LISMM</name>
<dbReference type="PATRIC" id="fig|1030009.3.peg.125"/>
<proteinExistence type="predicted"/>
<dbReference type="HOGENOM" id="CLU_1516124_0_0_9"/>